<comment type="caution">
    <text evidence="2">The sequence shown here is derived from an EMBL/GenBank/DDBJ whole genome shotgun (WGS) entry which is preliminary data.</text>
</comment>
<protein>
    <submittedName>
        <fullName evidence="2">Uncharacterized protein</fullName>
    </submittedName>
</protein>
<dbReference type="EMBL" id="BMNQ01000049">
    <property type="protein sequence ID" value="GGK03655.1"/>
    <property type="molecule type" value="Genomic_DNA"/>
</dbReference>
<sequence length="89" mass="10462">MRSVKTPQKKRPSFSRRLRTSPRKASCFSEATADINMTSNLSTIDFGEQPKINVYDKNNVPEAENYLKNNLSRYDLEHYEVEVFYNDEH</sequence>
<evidence type="ECO:0000256" key="1">
    <source>
        <dbReference type="SAM" id="MobiDB-lite"/>
    </source>
</evidence>
<accession>A0A917Q0L8</accession>
<reference evidence="2" key="2">
    <citation type="submission" date="2020-09" db="EMBL/GenBank/DDBJ databases">
        <authorList>
            <person name="Sun Q."/>
            <person name="Ohkuma M."/>
        </authorList>
    </citation>
    <scope>NUCLEOTIDE SEQUENCE</scope>
    <source>
        <strain evidence="2">JCM 12580</strain>
    </source>
</reference>
<evidence type="ECO:0000313" key="3">
    <source>
        <dbReference type="Proteomes" id="UP000658382"/>
    </source>
</evidence>
<name>A0A917Q0L8_9BACI</name>
<evidence type="ECO:0000313" key="2">
    <source>
        <dbReference type="EMBL" id="GGK03655.1"/>
    </source>
</evidence>
<keyword evidence="3" id="KW-1185">Reference proteome</keyword>
<organism evidence="2 3">
    <name type="scientific">Lentibacillus kapialis</name>
    <dbReference type="NCBI Taxonomy" id="340214"/>
    <lineage>
        <taxon>Bacteria</taxon>
        <taxon>Bacillati</taxon>
        <taxon>Bacillota</taxon>
        <taxon>Bacilli</taxon>
        <taxon>Bacillales</taxon>
        <taxon>Bacillaceae</taxon>
        <taxon>Lentibacillus</taxon>
    </lineage>
</organism>
<dbReference type="Proteomes" id="UP000658382">
    <property type="component" value="Unassembled WGS sequence"/>
</dbReference>
<feature type="compositionally biased region" description="Basic residues" evidence="1">
    <location>
        <begin position="7"/>
        <end position="22"/>
    </location>
</feature>
<proteinExistence type="predicted"/>
<feature type="region of interest" description="Disordered" evidence="1">
    <location>
        <begin position="1"/>
        <end position="25"/>
    </location>
</feature>
<dbReference type="AlphaFoldDB" id="A0A917Q0L8"/>
<dbReference type="Pfam" id="PF26328">
    <property type="entry name" value="YolC_YozM"/>
    <property type="match status" value="1"/>
</dbReference>
<gene>
    <name evidence="2" type="ORF">GCM10007063_27490</name>
</gene>
<reference evidence="2" key="1">
    <citation type="journal article" date="2014" name="Int. J. Syst. Evol. Microbiol.">
        <title>Complete genome sequence of Corynebacterium casei LMG S-19264T (=DSM 44701T), isolated from a smear-ripened cheese.</title>
        <authorList>
            <consortium name="US DOE Joint Genome Institute (JGI-PGF)"/>
            <person name="Walter F."/>
            <person name="Albersmeier A."/>
            <person name="Kalinowski J."/>
            <person name="Ruckert C."/>
        </authorList>
    </citation>
    <scope>NUCLEOTIDE SEQUENCE</scope>
    <source>
        <strain evidence="2">JCM 12580</strain>
    </source>
</reference>
<dbReference type="InterPro" id="IPR058995">
    <property type="entry name" value="YolC/YozM-like"/>
</dbReference>